<feature type="region of interest" description="Disordered" evidence="11">
    <location>
        <begin position="357"/>
        <end position="407"/>
    </location>
</feature>
<feature type="compositionally biased region" description="Basic and acidic residues" evidence="11">
    <location>
        <begin position="291"/>
        <end position="311"/>
    </location>
</feature>
<feature type="compositionally biased region" description="Basic and acidic residues" evidence="11">
    <location>
        <begin position="245"/>
        <end position="259"/>
    </location>
</feature>
<evidence type="ECO:0000256" key="6">
    <source>
        <dbReference type="ARBA" id="ARBA00022833"/>
    </source>
</evidence>
<feature type="region of interest" description="Disordered" evidence="11">
    <location>
        <begin position="1"/>
        <end position="145"/>
    </location>
</feature>
<evidence type="ECO:0000256" key="5">
    <source>
        <dbReference type="ARBA" id="ARBA00022771"/>
    </source>
</evidence>
<keyword evidence="10" id="KW-0175">Coiled coil</keyword>
<feature type="compositionally biased region" description="Polar residues" evidence="11">
    <location>
        <begin position="378"/>
        <end position="396"/>
    </location>
</feature>
<dbReference type="GO" id="GO:0000978">
    <property type="term" value="F:RNA polymerase II cis-regulatory region sequence-specific DNA binding"/>
    <property type="evidence" value="ECO:0007669"/>
    <property type="project" value="TreeGrafter"/>
</dbReference>
<feature type="coiled-coil region" evidence="10">
    <location>
        <begin position="957"/>
        <end position="984"/>
    </location>
</feature>
<dbReference type="Proteomes" id="UP001347796">
    <property type="component" value="Unassembled WGS sequence"/>
</dbReference>
<evidence type="ECO:0000256" key="8">
    <source>
        <dbReference type="ARBA" id="ARBA00023163"/>
    </source>
</evidence>
<feature type="compositionally biased region" description="Acidic residues" evidence="11">
    <location>
        <begin position="312"/>
        <end position="336"/>
    </location>
</feature>
<keyword evidence="7" id="KW-0805">Transcription regulation</keyword>
<keyword evidence="4" id="KW-0677">Repeat</keyword>
<evidence type="ECO:0000256" key="2">
    <source>
        <dbReference type="ARBA" id="ARBA00010194"/>
    </source>
</evidence>
<evidence type="ECO:0000313" key="12">
    <source>
        <dbReference type="EMBL" id="KAK6188153.1"/>
    </source>
</evidence>
<feature type="compositionally biased region" description="Polar residues" evidence="11">
    <location>
        <begin position="260"/>
        <end position="273"/>
    </location>
</feature>
<keyword evidence="9" id="KW-0539">Nucleus</keyword>
<feature type="compositionally biased region" description="Polar residues" evidence="11">
    <location>
        <begin position="114"/>
        <end position="124"/>
    </location>
</feature>
<feature type="region of interest" description="Disordered" evidence="11">
    <location>
        <begin position="179"/>
        <end position="211"/>
    </location>
</feature>
<evidence type="ECO:0000256" key="10">
    <source>
        <dbReference type="SAM" id="Coils"/>
    </source>
</evidence>
<dbReference type="SUPFAM" id="SSF103637">
    <property type="entry name" value="CCHHC domain"/>
    <property type="match status" value="6"/>
</dbReference>
<feature type="compositionally biased region" description="Basic and acidic residues" evidence="11">
    <location>
        <begin position="16"/>
        <end position="31"/>
    </location>
</feature>
<dbReference type="GO" id="GO:0007399">
    <property type="term" value="P:nervous system development"/>
    <property type="evidence" value="ECO:0007669"/>
    <property type="project" value="UniProtKB-KW"/>
</dbReference>
<feature type="compositionally biased region" description="Basic and acidic residues" evidence="11">
    <location>
        <begin position="92"/>
        <end position="113"/>
    </location>
</feature>
<keyword evidence="13" id="KW-1185">Reference proteome</keyword>
<comment type="caution">
    <text evidence="12">The sequence shown here is derived from an EMBL/GenBank/DDBJ whole genome shotgun (WGS) entry which is preliminary data.</text>
</comment>
<proteinExistence type="inferred from homology"/>
<dbReference type="PANTHER" id="PTHR10816">
    <property type="entry name" value="MYELIN TRANSCRIPTION FACTOR 1-RELATED"/>
    <property type="match status" value="1"/>
</dbReference>
<protein>
    <recommendedName>
        <fullName evidence="14">Myelin transcription factor 1-like protein</fullName>
    </recommendedName>
</protein>
<keyword evidence="5" id="KW-0863">Zinc-finger</keyword>
<dbReference type="Gene3D" id="4.10.320.30">
    <property type="match status" value="6"/>
</dbReference>
<dbReference type="Pfam" id="PF01530">
    <property type="entry name" value="zf-C2HC"/>
    <property type="match status" value="6"/>
</dbReference>
<dbReference type="FunFam" id="4.10.320.30:FF:000001">
    <property type="entry name" value="Myelin transcription factor 1-like, a"/>
    <property type="match status" value="5"/>
</dbReference>
<organism evidence="12 13">
    <name type="scientific">Patella caerulea</name>
    <name type="common">Rayed Mediterranean limpet</name>
    <dbReference type="NCBI Taxonomy" id="87958"/>
    <lineage>
        <taxon>Eukaryota</taxon>
        <taxon>Metazoa</taxon>
        <taxon>Spiralia</taxon>
        <taxon>Lophotrochozoa</taxon>
        <taxon>Mollusca</taxon>
        <taxon>Gastropoda</taxon>
        <taxon>Patellogastropoda</taxon>
        <taxon>Patelloidea</taxon>
        <taxon>Patellidae</taxon>
        <taxon>Patella</taxon>
    </lineage>
</organism>
<comment type="subcellular location">
    <subcellularLocation>
        <location evidence="1">Nucleus</location>
    </subcellularLocation>
</comment>
<feature type="region of interest" description="Disordered" evidence="11">
    <location>
        <begin position="703"/>
        <end position="722"/>
    </location>
</feature>
<evidence type="ECO:0000256" key="4">
    <source>
        <dbReference type="ARBA" id="ARBA00022737"/>
    </source>
</evidence>
<keyword evidence="3" id="KW-0479">Metal-binding</keyword>
<reference evidence="12 13" key="1">
    <citation type="submission" date="2024-01" db="EMBL/GenBank/DDBJ databases">
        <title>The genome of the rayed Mediterranean limpet Patella caerulea (Linnaeus, 1758).</title>
        <authorList>
            <person name="Anh-Thu Weber A."/>
            <person name="Halstead-Nussloch G."/>
        </authorList>
    </citation>
    <scope>NUCLEOTIDE SEQUENCE [LARGE SCALE GENOMIC DNA]</scope>
    <source>
        <strain evidence="12">AATW-2023a</strain>
        <tissue evidence="12">Whole specimen</tissue>
    </source>
</reference>
<evidence type="ECO:0000256" key="9">
    <source>
        <dbReference type="ARBA" id="ARBA00023242"/>
    </source>
</evidence>
<sequence length="1040" mass="113493">MAAVKRKAPENGDGGSKSEPENKKAKVKSPEISEVVSGCTFPGCKGEGHITSKYSRHRTVSTCPLAAKKRKQEKEEPASTSPPTTSKRSKKGKSEVKEEKDNTKENVKIKSEKNCTSAQTNDNSIPLVDIKTEKDVKKETEVSVDEDSLDEEQKYFRDAERGLRSLSGDFSSELPAVKTKSSHKVTESETDVFEVNCSDSDESENVNQEDIKEENLLTESEVQTVHVSKAPNSQNEDIFQTIQEECSKIQSQDEKEKQIEPNSLKANSSQTNQSQDLINEIINFSVMDALKKEPKEEKIMKDDIKEEKFSDGSDDDEDDDDDDDNVEEIDEDDEAIPEGTKIEGLDAEFTVVAEWMGGGGANKTTHGAVRPPSAPPGTGSSENSNDGSTDSQSNLNPDFRKGDGRCPTPGCDGSGHSTGLYSHHRSLSGCPNRDKAPIDLIVASEQFVRCPTPGCNGRGHINSNRTTHRSVSGCPIAAMGKFITTQNQKKSGLHLVVIPKSDNPKSAVLAACNESQLIKIAAKECTTGTDRILRPMILTKQLELQSINSPSVVSQTTPRNNLAKELEKYNRPADTTAPAQILKPPKPKVRDMSGPDRPNILSKRPHFRPQNRPAPPPPVVISDYQPTVSPQRVEARLQQPTTAAPPVSTAPQDVKPLTASAILSSRVTPLNIPQPLTKTQIVSSKANILNAVKPKVEPLNLNDNGISSPLPASPTLKTPLTPSRPKEIRELVQCPTIGCDGSGHVTGNYSSHRSLSGCPLADRAMVQANQIEQKCPTVGCDGSGHITGNYSSHRSLSGCPRAAKMKKLTGKEGCDKKETEDFGASGCPLASRQRLQRYIGSTGIENQDPALIKAMKLDGFACPTPNCDGTGHSNGSFLTHRSLSGCPRATFAMKKAKITPAELASLQLKVQNGEDLESEKEFMQLENEIHAMRKSNMITESEVIKLRTETACLESRHQITERERKSLLEQKQGLNNDLNSLKSKLFSCLQKVNLPQLDVPLDVDNIELFICRIQNLCNRNGEDKALFNMLKHALAEIEVS</sequence>
<comment type="similarity">
    <text evidence="2">Belongs to the MYT1 family.</text>
</comment>
<name>A0AAN8Q5D8_PATCE</name>
<evidence type="ECO:0000256" key="1">
    <source>
        <dbReference type="ARBA" id="ARBA00004123"/>
    </source>
</evidence>
<dbReference type="EMBL" id="JAZGQO010000003">
    <property type="protein sequence ID" value="KAK6188153.1"/>
    <property type="molecule type" value="Genomic_DNA"/>
</dbReference>
<dbReference type="PANTHER" id="PTHR10816:SF15">
    <property type="entry name" value="MYELIN TRANSCRIPTION FACTOR 1-LIKE PROTEIN"/>
    <property type="match status" value="1"/>
</dbReference>
<gene>
    <name evidence="12" type="ORF">SNE40_004399</name>
</gene>
<keyword evidence="6" id="KW-0862">Zinc</keyword>
<feature type="region of interest" description="Disordered" evidence="11">
    <location>
        <begin position="245"/>
        <end position="273"/>
    </location>
</feature>
<dbReference type="PROSITE" id="PS51802">
    <property type="entry name" value="ZF_CCHHC"/>
    <property type="match status" value="6"/>
</dbReference>
<dbReference type="GO" id="GO:0000981">
    <property type="term" value="F:DNA-binding transcription factor activity, RNA polymerase II-specific"/>
    <property type="evidence" value="ECO:0007669"/>
    <property type="project" value="TreeGrafter"/>
</dbReference>
<dbReference type="AlphaFoldDB" id="A0AAN8Q5D8"/>
<dbReference type="InterPro" id="IPR036060">
    <property type="entry name" value="Znf_C2H2C_sf"/>
</dbReference>
<dbReference type="GO" id="GO:0005634">
    <property type="term" value="C:nucleus"/>
    <property type="evidence" value="ECO:0007669"/>
    <property type="project" value="UniProtKB-SubCell"/>
</dbReference>
<evidence type="ECO:0000256" key="7">
    <source>
        <dbReference type="ARBA" id="ARBA00023015"/>
    </source>
</evidence>
<keyword evidence="8" id="KW-0804">Transcription</keyword>
<dbReference type="InterPro" id="IPR002515">
    <property type="entry name" value="Znf_C2H2C"/>
</dbReference>
<accession>A0AAN8Q5D8</accession>
<evidence type="ECO:0000256" key="3">
    <source>
        <dbReference type="ARBA" id="ARBA00022723"/>
    </source>
</evidence>
<feature type="region of interest" description="Disordered" evidence="11">
    <location>
        <begin position="291"/>
        <end position="344"/>
    </location>
</feature>
<feature type="region of interest" description="Disordered" evidence="11">
    <location>
        <begin position="570"/>
        <end position="618"/>
    </location>
</feature>
<dbReference type="GO" id="GO:0008270">
    <property type="term" value="F:zinc ion binding"/>
    <property type="evidence" value="ECO:0007669"/>
    <property type="project" value="UniProtKB-KW"/>
</dbReference>
<evidence type="ECO:0000256" key="11">
    <source>
        <dbReference type="SAM" id="MobiDB-lite"/>
    </source>
</evidence>
<evidence type="ECO:0008006" key="14">
    <source>
        <dbReference type="Google" id="ProtNLM"/>
    </source>
</evidence>
<feature type="compositionally biased region" description="Basic and acidic residues" evidence="11">
    <location>
        <begin position="130"/>
        <end position="141"/>
    </location>
</feature>
<evidence type="ECO:0000313" key="13">
    <source>
        <dbReference type="Proteomes" id="UP001347796"/>
    </source>
</evidence>